<dbReference type="GO" id="GO:0140359">
    <property type="term" value="F:ABC-type transporter activity"/>
    <property type="evidence" value="ECO:0007669"/>
    <property type="project" value="InterPro"/>
</dbReference>
<dbReference type="FunFam" id="3.40.50.300:FF:001444">
    <property type="entry name" value="ABC transporter ATP-binding protein"/>
    <property type="match status" value="1"/>
</dbReference>
<dbReference type="CDD" id="cd03246">
    <property type="entry name" value="ABCC_Protease_Secretion"/>
    <property type="match status" value="1"/>
</dbReference>
<accession>A0A2K9NJ17</accession>
<dbReference type="InterPro" id="IPR003593">
    <property type="entry name" value="AAA+_ATPase"/>
</dbReference>
<dbReference type="EMBL" id="CP025613">
    <property type="protein sequence ID" value="AUN33080.1"/>
    <property type="molecule type" value="Genomic_DNA"/>
</dbReference>
<evidence type="ECO:0000256" key="3">
    <source>
        <dbReference type="ARBA" id="ARBA00022475"/>
    </source>
</evidence>
<dbReference type="KEGG" id="ncb:C0V82_21980"/>
<sequence length="592" mass="63695">MRIPVTKRPAGAPSPLRQALQKSARAFGFVGVFSFFVNLLMLASPIYMLQVYDRVLTARSEATLLYISLIIAAMMMVMALLEVIRSRVLVRVSSKMDQTLGTKVFDAIFALNLRAPAANRSQSLRDLDTVRQFVTSQGPFAFFDSPWAPIFIGIVCLMHPLLGLVALGGALVLFALAWATEVVTKKPLSEANGHGLRATAFAEASLKNSEVLAAMGMLPGIRRRWRMSQDKAMLLQSIASDNAGLISAMTKFTRMFVQSAILGMGAYLALENEITPGVMIAASIIMGRGLAPVEQAIGSWKMFVSARGAYTRLNELLLAFDNDKETMELPPPQGNLSVERVVAVPPGGSNPTIKGVSFALNAGESLALVGPSAAGKSTLARLLVGVWAPSNGSVRLDGADVYAWKHESLGPHIGYLPQDVEIFDGTIKENIARFGPVDPTKVVEAAQLAGVHEMILRLPEGYDTLIGPGGIALSGGQRQRLGLARAVYDNPRFIVLDEPNSNLDSDGENALVQGLMKLKELKATVVLISHRPSVMNHVDKILVLRDGLVEMFGPKQEVLARLTRPVAQPHQVQQQQPQPAPGQIAPSAGMSA</sequence>
<dbReference type="GO" id="GO:0030256">
    <property type="term" value="C:type I protein secretion system complex"/>
    <property type="evidence" value="ECO:0007669"/>
    <property type="project" value="InterPro"/>
</dbReference>
<dbReference type="PROSITE" id="PS50929">
    <property type="entry name" value="ABC_TM1F"/>
    <property type="match status" value="1"/>
</dbReference>
<organism evidence="11 12">
    <name type="scientific">Niveispirillum cyanobacteriorum</name>
    <dbReference type="NCBI Taxonomy" id="1612173"/>
    <lineage>
        <taxon>Bacteria</taxon>
        <taxon>Pseudomonadati</taxon>
        <taxon>Pseudomonadota</taxon>
        <taxon>Alphaproteobacteria</taxon>
        <taxon>Rhodospirillales</taxon>
        <taxon>Azospirillaceae</taxon>
        <taxon>Niveispirillum</taxon>
    </lineage>
</organism>
<evidence type="ECO:0000313" key="12">
    <source>
        <dbReference type="Proteomes" id="UP000234752"/>
    </source>
</evidence>
<evidence type="ECO:0000256" key="9">
    <source>
        <dbReference type="SAM" id="MobiDB-lite"/>
    </source>
</evidence>
<dbReference type="InterPro" id="IPR027417">
    <property type="entry name" value="P-loop_NTPase"/>
</dbReference>
<feature type="region of interest" description="Disordered" evidence="9">
    <location>
        <begin position="566"/>
        <end position="592"/>
    </location>
</feature>
<keyword evidence="3" id="KW-1003">Cell membrane</keyword>
<evidence type="ECO:0000256" key="5">
    <source>
        <dbReference type="ARBA" id="ARBA00022741"/>
    </source>
</evidence>
<evidence type="ECO:0000256" key="8">
    <source>
        <dbReference type="ARBA" id="ARBA00023136"/>
    </source>
</evidence>
<dbReference type="PANTHER" id="PTHR24221:SF248">
    <property type="entry name" value="ABC TRANSPORTER TRANSMEMBRANE REGION"/>
    <property type="match status" value="1"/>
</dbReference>
<dbReference type="SUPFAM" id="SSF90123">
    <property type="entry name" value="ABC transporter transmembrane region"/>
    <property type="match status" value="1"/>
</dbReference>
<dbReference type="PROSITE" id="PS00211">
    <property type="entry name" value="ABC_TRANSPORTER_1"/>
    <property type="match status" value="1"/>
</dbReference>
<dbReference type="InterPro" id="IPR039421">
    <property type="entry name" value="Type_1_exporter"/>
</dbReference>
<dbReference type="CDD" id="cd18586">
    <property type="entry name" value="ABC_6TM_PrtD_like"/>
    <property type="match status" value="1"/>
</dbReference>
<dbReference type="Gene3D" id="1.20.1560.10">
    <property type="entry name" value="ABC transporter type 1, transmembrane domain"/>
    <property type="match status" value="1"/>
</dbReference>
<dbReference type="InterPro" id="IPR047957">
    <property type="entry name" value="ABC_AprD-like_6TM"/>
</dbReference>
<feature type="compositionally biased region" description="Low complexity" evidence="9">
    <location>
        <begin position="566"/>
        <end position="586"/>
    </location>
</feature>
<keyword evidence="6" id="KW-0067">ATP-binding</keyword>
<comment type="subcellular location">
    <subcellularLocation>
        <location evidence="1">Cell membrane</location>
        <topology evidence="1">Multi-pass membrane protein</topology>
    </subcellularLocation>
</comment>
<protein>
    <submittedName>
        <fullName evidence="11">Type I secretion system permease/ATPase</fullName>
    </submittedName>
</protein>
<keyword evidence="12" id="KW-1185">Reference proteome</keyword>
<dbReference type="InterPro" id="IPR017871">
    <property type="entry name" value="ABC_transporter-like_CS"/>
</dbReference>
<evidence type="ECO:0000256" key="4">
    <source>
        <dbReference type="ARBA" id="ARBA00022692"/>
    </source>
</evidence>
<evidence type="ECO:0000256" key="2">
    <source>
        <dbReference type="ARBA" id="ARBA00022448"/>
    </source>
</evidence>
<dbReference type="InterPro" id="IPR036640">
    <property type="entry name" value="ABC1_TM_sf"/>
</dbReference>
<dbReference type="RefSeq" id="WP_102114601.1">
    <property type="nucleotide sequence ID" value="NZ_BMGN01000001.1"/>
</dbReference>
<dbReference type="OrthoDB" id="5288404at2"/>
<evidence type="ECO:0000256" key="6">
    <source>
        <dbReference type="ARBA" id="ARBA00022840"/>
    </source>
</evidence>
<dbReference type="GO" id="GO:0005524">
    <property type="term" value="F:ATP binding"/>
    <property type="evidence" value="ECO:0007669"/>
    <property type="project" value="UniProtKB-KW"/>
</dbReference>
<dbReference type="SMART" id="SM00382">
    <property type="entry name" value="AAA"/>
    <property type="match status" value="1"/>
</dbReference>
<keyword evidence="11" id="KW-0614">Plasmid</keyword>
<reference evidence="11 12" key="1">
    <citation type="submission" date="2017-12" db="EMBL/GenBank/DDBJ databases">
        <title>Genomes of bacteria within cyanobacterial aggregates.</title>
        <authorList>
            <person name="Cai H."/>
        </authorList>
    </citation>
    <scope>NUCLEOTIDE SEQUENCE [LARGE SCALE GENOMIC DNA]</scope>
    <source>
        <strain evidence="11 12">TH16</strain>
        <plasmid evidence="11 12">unnamed1</plasmid>
    </source>
</reference>
<dbReference type="InterPro" id="IPR003439">
    <property type="entry name" value="ABC_transporter-like_ATP-bd"/>
</dbReference>
<gene>
    <name evidence="11" type="ORF">C0V82_21980</name>
</gene>
<dbReference type="Pfam" id="PF00005">
    <property type="entry name" value="ABC_tran"/>
    <property type="match status" value="1"/>
</dbReference>
<dbReference type="GO" id="GO:0034040">
    <property type="term" value="F:ATPase-coupled lipid transmembrane transporter activity"/>
    <property type="evidence" value="ECO:0007669"/>
    <property type="project" value="TreeGrafter"/>
</dbReference>
<dbReference type="SUPFAM" id="SSF52540">
    <property type="entry name" value="P-loop containing nucleoside triphosphate hydrolases"/>
    <property type="match status" value="1"/>
</dbReference>
<keyword evidence="4 10" id="KW-0812">Transmembrane</keyword>
<dbReference type="Gene3D" id="3.40.50.300">
    <property type="entry name" value="P-loop containing nucleotide triphosphate hydrolases"/>
    <property type="match status" value="1"/>
</dbReference>
<dbReference type="InterPro" id="IPR011527">
    <property type="entry name" value="ABC1_TM_dom"/>
</dbReference>
<dbReference type="PROSITE" id="PS50893">
    <property type="entry name" value="ABC_TRANSPORTER_2"/>
    <property type="match status" value="1"/>
</dbReference>
<geneLocation type="plasmid" evidence="11 12">
    <name>unnamed1</name>
</geneLocation>
<dbReference type="AlphaFoldDB" id="A0A2K9NJ17"/>
<dbReference type="InterPro" id="IPR010128">
    <property type="entry name" value="ATPase_T1SS_PrtD-like"/>
</dbReference>
<evidence type="ECO:0000256" key="7">
    <source>
        <dbReference type="ARBA" id="ARBA00022989"/>
    </source>
</evidence>
<feature type="transmembrane region" description="Helical" evidence="10">
    <location>
        <begin position="150"/>
        <end position="179"/>
    </location>
</feature>
<keyword evidence="5" id="KW-0547">Nucleotide-binding</keyword>
<evidence type="ECO:0000256" key="10">
    <source>
        <dbReference type="SAM" id="Phobius"/>
    </source>
</evidence>
<evidence type="ECO:0000256" key="1">
    <source>
        <dbReference type="ARBA" id="ARBA00004651"/>
    </source>
</evidence>
<dbReference type="PANTHER" id="PTHR24221">
    <property type="entry name" value="ATP-BINDING CASSETTE SUB-FAMILY B"/>
    <property type="match status" value="1"/>
</dbReference>
<name>A0A2K9NJ17_9PROT</name>
<evidence type="ECO:0000313" key="11">
    <source>
        <dbReference type="EMBL" id="AUN33080.1"/>
    </source>
</evidence>
<dbReference type="Proteomes" id="UP000234752">
    <property type="component" value="Plasmid unnamed1"/>
</dbReference>
<dbReference type="GO" id="GO:0005886">
    <property type="term" value="C:plasma membrane"/>
    <property type="evidence" value="ECO:0007669"/>
    <property type="project" value="UniProtKB-SubCell"/>
</dbReference>
<keyword evidence="2" id="KW-0813">Transport</keyword>
<dbReference type="GO" id="GO:0030253">
    <property type="term" value="P:protein secretion by the type I secretion system"/>
    <property type="evidence" value="ECO:0007669"/>
    <property type="project" value="InterPro"/>
</dbReference>
<keyword evidence="7 10" id="KW-1133">Transmembrane helix</keyword>
<dbReference type="NCBIfam" id="TIGR01842">
    <property type="entry name" value="type_I_sec_PrtD"/>
    <property type="match status" value="1"/>
</dbReference>
<proteinExistence type="predicted"/>
<dbReference type="GO" id="GO:0016887">
    <property type="term" value="F:ATP hydrolysis activity"/>
    <property type="evidence" value="ECO:0007669"/>
    <property type="project" value="InterPro"/>
</dbReference>
<keyword evidence="8 10" id="KW-0472">Membrane</keyword>
<feature type="transmembrane region" description="Helical" evidence="10">
    <location>
        <begin position="26"/>
        <end position="52"/>
    </location>
</feature>
<dbReference type="Pfam" id="PF00664">
    <property type="entry name" value="ABC_membrane"/>
    <property type="match status" value="1"/>
</dbReference>
<feature type="transmembrane region" description="Helical" evidence="10">
    <location>
        <begin position="64"/>
        <end position="84"/>
    </location>
</feature>